<name>A0A565CU07_9BRAS</name>
<protein>
    <recommendedName>
        <fullName evidence="1">Reverse transcriptase zinc-binding domain-containing protein</fullName>
    </recommendedName>
</protein>
<dbReference type="Pfam" id="PF13966">
    <property type="entry name" value="zf-RVT"/>
    <property type="match status" value="1"/>
</dbReference>
<feature type="domain" description="Reverse transcriptase zinc-binding" evidence="1">
    <location>
        <begin position="71"/>
        <end position="148"/>
    </location>
</feature>
<sequence>MGEVGTRLMGIPREAKVSDALRGNKWVFRRSRNCGVQIISTCLRTLALPNAMAGKDKVLWKQKNDTYGDKFSTKKTWHLIRAKAPIVEWHRLLWFSQAIPRQRFITWLASRNKLSTGARMRQWGITQACPLCGEPDETRDHLFFACPYGTCYARGYLRDEKTRIGI</sequence>
<keyword evidence="3" id="KW-1185">Reference proteome</keyword>
<accession>A0A565CU07</accession>
<gene>
    <name evidence="2" type="ORF">ANE_LOCUS27448</name>
</gene>
<evidence type="ECO:0000313" key="2">
    <source>
        <dbReference type="EMBL" id="VVB17004.1"/>
    </source>
</evidence>
<dbReference type="EMBL" id="CABITT030000008">
    <property type="protein sequence ID" value="VVB17004.1"/>
    <property type="molecule type" value="Genomic_DNA"/>
</dbReference>
<dbReference type="InterPro" id="IPR026960">
    <property type="entry name" value="RVT-Znf"/>
</dbReference>
<dbReference type="OrthoDB" id="1938625at2759"/>
<dbReference type="AlphaFoldDB" id="A0A565CU07"/>
<reference evidence="2" key="1">
    <citation type="submission" date="2019-07" db="EMBL/GenBank/DDBJ databases">
        <authorList>
            <person name="Dittberner H."/>
        </authorList>
    </citation>
    <scope>NUCLEOTIDE SEQUENCE [LARGE SCALE GENOMIC DNA]</scope>
</reference>
<dbReference type="Proteomes" id="UP000489600">
    <property type="component" value="Unassembled WGS sequence"/>
</dbReference>
<evidence type="ECO:0000259" key="1">
    <source>
        <dbReference type="Pfam" id="PF13966"/>
    </source>
</evidence>
<organism evidence="2 3">
    <name type="scientific">Arabis nemorensis</name>
    <dbReference type="NCBI Taxonomy" id="586526"/>
    <lineage>
        <taxon>Eukaryota</taxon>
        <taxon>Viridiplantae</taxon>
        <taxon>Streptophyta</taxon>
        <taxon>Embryophyta</taxon>
        <taxon>Tracheophyta</taxon>
        <taxon>Spermatophyta</taxon>
        <taxon>Magnoliopsida</taxon>
        <taxon>eudicotyledons</taxon>
        <taxon>Gunneridae</taxon>
        <taxon>Pentapetalae</taxon>
        <taxon>rosids</taxon>
        <taxon>malvids</taxon>
        <taxon>Brassicales</taxon>
        <taxon>Brassicaceae</taxon>
        <taxon>Arabideae</taxon>
        <taxon>Arabis</taxon>
    </lineage>
</organism>
<proteinExistence type="predicted"/>
<comment type="caution">
    <text evidence="2">The sequence shown here is derived from an EMBL/GenBank/DDBJ whole genome shotgun (WGS) entry which is preliminary data.</text>
</comment>
<evidence type="ECO:0000313" key="3">
    <source>
        <dbReference type="Proteomes" id="UP000489600"/>
    </source>
</evidence>